<keyword evidence="1" id="KW-1133">Transmembrane helix</keyword>
<feature type="transmembrane region" description="Helical" evidence="1">
    <location>
        <begin position="6"/>
        <end position="29"/>
    </location>
</feature>
<evidence type="ECO:0000313" key="3">
    <source>
        <dbReference type="Proteomes" id="UP000621307"/>
    </source>
</evidence>
<evidence type="ECO:0000256" key="1">
    <source>
        <dbReference type="SAM" id="Phobius"/>
    </source>
</evidence>
<gene>
    <name evidence="2" type="ORF">H6G14_02905</name>
</gene>
<keyword evidence="3" id="KW-1185">Reference proteome</keyword>
<accession>A0ABR8BBL9</accession>
<organism evidence="2 3">
    <name type="scientific">Nostoc parmelioides FACHB-3921</name>
    <dbReference type="NCBI Taxonomy" id="2692909"/>
    <lineage>
        <taxon>Bacteria</taxon>
        <taxon>Bacillati</taxon>
        <taxon>Cyanobacteriota</taxon>
        <taxon>Cyanophyceae</taxon>
        <taxon>Nostocales</taxon>
        <taxon>Nostocaceae</taxon>
        <taxon>Nostoc</taxon>
    </lineage>
</organism>
<keyword evidence="1" id="KW-0812">Transmembrane</keyword>
<reference evidence="2 3" key="1">
    <citation type="journal article" date="2020" name="ISME J.">
        <title>Comparative genomics reveals insights into cyanobacterial evolution and habitat adaptation.</title>
        <authorList>
            <person name="Chen M.Y."/>
            <person name="Teng W.K."/>
            <person name="Zhao L."/>
            <person name="Hu C.X."/>
            <person name="Zhou Y.K."/>
            <person name="Han B.P."/>
            <person name="Song L.R."/>
            <person name="Shu W.S."/>
        </authorList>
    </citation>
    <scope>NUCLEOTIDE SEQUENCE [LARGE SCALE GENOMIC DNA]</scope>
    <source>
        <strain evidence="2 3">FACHB-3921</strain>
    </source>
</reference>
<comment type="caution">
    <text evidence="2">The sequence shown here is derived from an EMBL/GenBank/DDBJ whole genome shotgun (WGS) entry which is preliminary data.</text>
</comment>
<keyword evidence="1" id="KW-0472">Membrane</keyword>
<sequence>MPDLRPQILLIILSLLLLGITFWTGSDLLTKHLLALSYRTIDKLQADQMTQVIFMMSFTVLDTQIEQDKTLTKVNINIGNSLLKSVEMEFPKSNFDEVAIAKTFGLYPQVKKIKNNQPLTVNIPVVLKAIKAEIKQEKKLTFVEVITANKSLIKLNFLFPTTEINMIESMTTQVLNLQSEDVKKLVRYQMRR</sequence>
<dbReference type="Proteomes" id="UP000621307">
    <property type="component" value="Unassembled WGS sequence"/>
</dbReference>
<name>A0ABR8BBL9_9NOSO</name>
<evidence type="ECO:0000313" key="2">
    <source>
        <dbReference type="EMBL" id="MBD2250256.1"/>
    </source>
</evidence>
<protein>
    <submittedName>
        <fullName evidence="2">Uncharacterized protein</fullName>
    </submittedName>
</protein>
<dbReference type="EMBL" id="JACJQL010000002">
    <property type="protein sequence ID" value="MBD2250256.1"/>
    <property type="molecule type" value="Genomic_DNA"/>
</dbReference>
<proteinExistence type="predicted"/>